<accession>A0AAV3PUV9</accession>
<evidence type="ECO:0000313" key="1">
    <source>
        <dbReference type="EMBL" id="GAA0154023.1"/>
    </source>
</evidence>
<evidence type="ECO:0000313" key="2">
    <source>
        <dbReference type="Proteomes" id="UP001454036"/>
    </source>
</evidence>
<dbReference type="EMBL" id="BAABME010002303">
    <property type="protein sequence ID" value="GAA0154023.1"/>
    <property type="molecule type" value="Genomic_DNA"/>
</dbReference>
<keyword evidence="2" id="KW-1185">Reference proteome</keyword>
<dbReference type="AlphaFoldDB" id="A0AAV3PUV9"/>
<gene>
    <name evidence="1" type="ORF">LIER_12125</name>
</gene>
<reference evidence="1 2" key="1">
    <citation type="submission" date="2024-01" db="EMBL/GenBank/DDBJ databases">
        <title>The complete chloroplast genome sequence of Lithospermum erythrorhizon: insights into the phylogenetic relationship among Boraginaceae species and the maternal lineages of purple gromwells.</title>
        <authorList>
            <person name="Okada T."/>
            <person name="Watanabe K."/>
        </authorList>
    </citation>
    <scope>NUCLEOTIDE SEQUENCE [LARGE SCALE GENOMIC DNA]</scope>
</reference>
<organism evidence="1 2">
    <name type="scientific">Lithospermum erythrorhizon</name>
    <name type="common">Purple gromwell</name>
    <name type="synonym">Lithospermum officinale var. erythrorhizon</name>
    <dbReference type="NCBI Taxonomy" id="34254"/>
    <lineage>
        <taxon>Eukaryota</taxon>
        <taxon>Viridiplantae</taxon>
        <taxon>Streptophyta</taxon>
        <taxon>Embryophyta</taxon>
        <taxon>Tracheophyta</taxon>
        <taxon>Spermatophyta</taxon>
        <taxon>Magnoliopsida</taxon>
        <taxon>eudicotyledons</taxon>
        <taxon>Gunneridae</taxon>
        <taxon>Pentapetalae</taxon>
        <taxon>asterids</taxon>
        <taxon>lamiids</taxon>
        <taxon>Boraginales</taxon>
        <taxon>Boraginaceae</taxon>
        <taxon>Boraginoideae</taxon>
        <taxon>Lithospermeae</taxon>
        <taxon>Lithospermum</taxon>
    </lineage>
</organism>
<sequence length="175" mass="19245">MHNPSVADMATTNRILRYLANTPSLGICIQPSSFLTLKVVDCEDQIAGKNRKIGRRSGLAMSRPRSRPRGLFGGGGFREACREMPGPDQTKLLAKTGRSGGGRDLLNPILHSRSKHSALDYYFVREKVTLEDLIVKYVPTQLQLADTFSKPLSTTKFISTVSNLCLIQPAKIEGV</sequence>
<proteinExistence type="predicted"/>
<dbReference type="Proteomes" id="UP001454036">
    <property type="component" value="Unassembled WGS sequence"/>
</dbReference>
<comment type="caution">
    <text evidence="1">The sequence shown here is derived from an EMBL/GenBank/DDBJ whole genome shotgun (WGS) entry which is preliminary data.</text>
</comment>
<name>A0AAV3PUV9_LITER</name>
<protein>
    <submittedName>
        <fullName evidence="1">Uncharacterized protein</fullName>
    </submittedName>
</protein>